<accession>A0A3M7SUF0</accession>
<dbReference type="AlphaFoldDB" id="A0A3M7SUF0"/>
<evidence type="ECO:0000313" key="2">
    <source>
        <dbReference type="Proteomes" id="UP000276133"/>
    </source>
</evidence>
<dbReference type="EMBL" id="REGN01000750">
    <property type="protein sequence ID" value="RNA39434.1"/>
    <property type="molecule type" value="Genomic_DNA"/>
</dbReference>
<comment type="caution">
    <text evidence="1">The sequence shown here is derived from an EMBL/GenBank/DDBJ whole genome shotgun (WGS) entry which is preliminary data.</text>
</comment>
<proteinExistence type="predicted"/>
<evidence type="ECO:0000313" key="1">
    <source>
        <dbReference type="EMBL" id="RNA39434.1"/>
    </source>
</evidence>
<dbReference type="Proteomes" id="UP000276133">
    <property type="component" value="Unassembled WGS sequence"/>
</dbReference>
<keyword evidence="2" id="KW-1185">Reference proteome</keyword>
<name>A0A3M7SUF0_BRAPC</name>
<organism evidence="1 2">
    <name type="scientific">Brachionus plicatilis</name>
    <name type="common">Marine rotifer</name>
    <name type="synonym">Brachionus muelleri</name>
    <dbReference type="NCBI Taxonomy" id="10195"/>
    <lineage>
        <taxon>Eukaryota</taxon>
        <taxon>Metazoa</taxon>
        <taxon>Spiralia</taxon>
        <taxon>Gnathifera</taxon>
        <taxon>Rotifera</taxon>
        <taxon>Eurotatoria</taxon>
        <taxon>Monogononta</taxon>
        <taxon>Pseudotrocha</taxon>
        <taxon>Ploima</taxon>
        <taxon>Brachionidae</taxon>
        <taxon>Brachionus</taxon>
    </lineage>
</organism>
<reference evidence="1 2" key="1">
    <citation type="journal article" date="2018" name="Sci. Rep.">
        <title>Genomic signatures of local adaptation to the degree of environmental predictability in rotifers.</title>
        <authorList>
            <person name="Franch-Gras L."/>
            <person name="Hahn C."/>
            <person name="Garcia-Roger E.M."/>
            <person name="Carmona M.J."/>
            <person name="Serra M."/>
            <person name="Gomez A."/>
        </authorList>
    </citation>
    <scope>NUCLEOTIDE SEQUENCE [LARGE SCALE GENOMIC DNA]</scope>
    <source>
        <strain evidence="1">HYR1</strain>
    </source>
</reference>
<gene>
    <name evidence="1" type="ORF">BpHYR1_021452</name>
</gene>
<sequence>MIDLKSEFDCSFVKRIDIHDKQSLDKNKDQNERKKRRKFDFSSNKKLYLYYRGKSNLILVKVDLKGEFI</sequence>
<protein>
    <submittedName>
        <fullName evidence="1">Uncharacterized protein</fullName>
    </submittedName>
</protein>